<name>A0ABX6XZ62_9GAMM</name>
<evidence type="ECO:0008006" key="4">
    <source>
        <dbReference type="Google" id="ProtNLM"/>
    </source>
</evidence>
<feature type="transmembrane region" description="Helical" evidence="1">
    <location>
        <begin position="61"/>
        <end position="80"/>
    </location>
</feature>
<feature type="transmembrane region" description="Helical" evidence="1">
    <location>
        <begin position="12"/>
        <end position="32"/>
    </location>
</feature>
<reference evidence="2 3" key="1">
    <citation type="submission" date="2020-12" db="EMBL/GenBank/DDBJ databases">
        <title>FDA dAtabase for Regulatory Grade micrObial Sequences (FDA-ARGOS): Supporting development and validation of Infectious Disease Dx tests.</title>
        <authorList>
            <person name="Sproer C."/>
            <person name="Gronow S."/>
            <person name="Severitt S."/>
            <person name="Schroder I."/>
            <person name="Tallon L."/>
            <person name="Sadzewicz L."/>
            <person name="Zhao X."/>
            <person name="Boylan J."/>
            <person name="Ott S."/>
            <person name="Bowen H."/>
            <person name="Vavikolanu K."/>
            <person name="Mehta A."/>
            <person name="Aluvathingal J."/>
            <person name="Nadendla S."/>
            <person name="Lowell S."/>
            <person name="Myers T."/>
            <person name="Yan Y."/>
            <person name="Sichtig H."/>
        </authorList>
    </citation>
    <scope>NUCLEOTIDE SEQUENCE [LARGE SCALE GENOMIC DNA]</scope>
    <source>
        <strain evidence="2 3">FDAARGOS_877</strain>
    </source>
</reference>
<evidence type="ECO:0000313" key="3">
    <source>
        <dbReference type="Proteomes" id="UP000595058"/>
    </source>
</evidence>
<feature type="transmembrane region" description="Helical" evidence="1">
    <location>
        <begin position="162"/>
        <end position="183"/>
    </location>
</feature>
<dbReference type="EMBL" id="CP065720">
    <property type="protein sequence ID" value="QPT19352.1"/>
    <property type="molecule type" value="Genomic_DNA"/>
</dbReference>
<dbReference type="GeneID" id="75213301"/>
<accession>A0ABX6XZ62</accession>
<evidence type="ECO:0000313" key="2">
    <source>
        <dbReference type="EMBL" id="QPT19352.1"/>
    </source>
</evidence>
<keyword evidence="1" id="KW-0812">Transmembrane</keyword>
<gene>
    <name evidence="2" type="ORF">I6G34_08325</name>
</gene>
<proteinExistence type="predicted"/>
<organism evidence="2 3">
    <name type="scientific">Stutzerimonas frequens</name>
    <dbReference type="NCBI Taxonomy" id="2968969"/>
    <lineage>
        <taxon>Bacteria</taxon>
        <taxon>Pseudomonadati</taxon>
        <taxon>Pseudomonadota</taxon>
        <taxon>Gammaproteobacteria</taxon>
        <taxon>Pseudomonadales</taxon>
        <taxon>Pseudomonadaceae</taxon>
        <taxon>Stutzerimonas</taxon>
    </lineage>
</organism>
<sequence length="191" mass="20969">MLPRSSTIPPGLARMAGLALLLAGLAYPFAVYFGIEHLSPRVFAALLGALWLARLLSSERVASRATAVVALLFCLALALLDDDVLLRWYPVLINAAMLALFAGSLFVGMPVIERLARLQEPDLAEAGVRYTRQVTKVWVGFFVINGTIAAALTLWAPLAWWTLYNGLIAYLLMGLLFAGEWLVRQRVRGRT</sequence>
<keyword evidence="1" id="KW-1133">Transmembrane helix</keyword>
<feature type="transmembrane region" description="Helical" evidence="1">
    <location>
        <begin position="137"/>
        <end position="156"/>
    </location>
</feature>
<keyword evidence="3" id="KW-1185">Reference proteome</keyword>
<feature type="transmembrane region" description="Helical" evidence="1">
    <location>
        <begin position="92"/>
        <end position="116"/>
    </location>
</feature>
<dbReference type="Proteomes" id="UP000595058">
    <property type="component" value="Chromosome"/>
</dbReference>
<protein>
    <recommendedName>
        <fullName evidence="4">Intracellular septation protein A</fullName>
    </recommendedName>
</protein>
<dbReference type="RefSeq" id="WP_180981614.1">
    <property type="nucleotide sequence ID" value="NZ_CP065720.1"/>
</dbReference>
<keyword evidence="1" id="KW-0472">Membrane</keyword>
<evidence type="ECO:0000256" key="1">
    <source>
        <dbReference type="SAM" id="Phobius"/>
    </source>
</evidence>